<dbReference type="EMBL" id="JAESDN010000004">
    <property type="protein sequence ID" value="KAG7051920.1"/>
    <property type="molecule type" value="Genomic_DNA"/>
</dbReference>
<organism evidence="2 3">
    <name type="scientific">Colletotrichum scovillei</name>
    <dbReference type="NCBI Taxonomy" id="1209932"/>
    <lineage>
        <taxon>Eukaryota</taxon>
        <taxon>Fungi</taxon>
        <taxon>Dikarya</taxon>
        <taxon>Ascomycota</taxon>
        <taxon>Pezizomycotina</taxon>
        <taxon>Sordariomycetes</taxon>
        <taxon>Hypocreomycetidae</taxon>
        <taxon>Glomerellales</taxon>
        <taxon>Glomerellaceae</taxon>
        <taxon>Colletotrichum</taxon>
        <taxon>Colletotrichum acutatum species complex</taxon>
    </lineage>
</organism>
<name>A0A9P7UJN0_9PEZI</name>
<feature type="region of interest" description="Disordered" evidence="1">
    <location>
        <begin position="1"/>
        <end position="34"/>
    </location>
</feature>
<comment type="caution">
    <text evidence="2">The sequence shown here is derived from an EMBL/GenBank/DDBJ whole genome shotgun (WGS) entry which is preliminary data.</text>
</comment>
<evidence type="ECO:0000313" key="3">
    <source>
        <dbReference type="Proteomes" id="UP000699042"/>
    </source>
</evidence>
<feature type="non-terminal residue" evidence="2">
    <location>
        <position position="87"/>
    </location>
</feature>
<reference evidence="2" key="1">
    <citation type="submission" date="2021-05" db="EMBL/GenBank/DDBJ databases">
        <title>Comparative genomics of three Colletotrichum scovillei strains and genetic complementation revealed genes involved fungal growth and virulence on chili pepper.</title>
        <authorList>
            <person name="Hsieh D.-K."/>
            <person name="Chuang S.-C."/>
            <person name="Chen C.-Y."/>
            <person name="Chao Y.-T."/>
            <person name="Lu M.-Y.J."/>
            <person name="Lee M.-H."/>
            <person name="Shih M.-C."/>
        </authorList>
    </citation>
    <scope>NUCLEOTIDE SEQUENCE</scope>
    <source>
        <strain evidence="2">Coll-153</strain>
    </source>
</reference>
<feature type="non-terminal residue" evidence="2">
    <location>
        <position position="1"/>
    </location>
</feature>
<dbReference type="Proteomes" id="UP000699042">
    <property type="component" value="Unassembled WGS sequence"/>
</dbReference>
<accession>A0A9P7UJN0</accession>
<protein>
    <submittedName>
        <fullName evidence="2">Uncharacterized protein</fullName>
    </submittedName>
</protein>
<evidence type="ECO:0000256" key="1">
    <source>
        <dbReference type="SAM" id="MobiDB-lite"/>
    </source>
</evidence>
<keyword evidence="3" id="KW-1185">Reference proteome</keyword>
<dbReference type="AlphaFoldDB" id="A0A9P7UJN0"/>
<proteinExistence type="predicted"/>
<gene>
    <name evidence="2" type="ORF">JMJ77_002532</name>
</gene>
<evidence type="ECO:0000313" key="2">
    <source>
        <dbReference type="EMBL" id="KAG7051920.1"/>
    </source>
</evidence>
<feature type="compositionally biased region" description="Low complexity" evidence="1">
    <location>
        <begin position="16"/>
        <end position="26"/>
    </location>
</feature>
<sequence length="87" mass="9281">RPVWRRLWNGPPPTAPTAEKPAETGTGWESQGTGLSTKLRRLRAAGKLELYFIFGTSRGAAAGEPEKVVVDAACAWMPCQGSLGKSP</sequence>